<protein>
    <submittedName>
        <fullName evidence="1">Uncharacterized protein</fullName>
    </submittedName>
</protein>
<sequence length="102" mass="12331">MLKSVIEIKWWITGCFIRMYRLHRYYLSPEERTYRESRLLVQVSCSCSVRIKIRPQCRGKERERGEVKRIIPPRVKCSNPKPKCTICSRPYYKLHQTLTLQL</sequence>
<accession>A0A8D8LIY0</accession>
<organism evidence="1">
    <name type="scientific">Cacopsylla melanoneura</name>
    <dbReference type="NCBI Taxonomy" id="428564"/>
    <lineage>
        <taxon>Eukaryota</taxon>
        <taxon>Metazoa</taxon>
        <taxon>Ecdysozoa</taxon>
        <taxon>Arthropoda</taxon>
        <taxon>Hexapoda</taxon>
        <taxon>Insecta</taxon>
        <taxon>Pterygota</taxon>
        <taxon>Neoptera</taxon>
        <taxon>Paraneoptera</taxon>
        <taxon>Hemiptera</taxon>
        <taxon>Sternorrhyncha</taxon>
        <taxon>Psylloidea</taxon>
        <taxon>Psyllidae</taxon>
        <taxon>Psyllinae</taxon>
        <taxon>Cacopsylla</taxon>
    </lineage>
</organism>
<dbReference type="EMBL" id="HBUF01002634">
    <property type="protein sequence ID" value="CAG6606222.1"/>
    <property type="molecule type" value="Transcribed_RNA"/>
</dbReference>
<dbReference type="AlphaFoldDB" id="A0A8D8LIY0"/>
<reference evidence="1" key="1">
    <citation type="submission" date="2021-05" db="EMBL/GenBank/DDBJ databases">
        <authorList>
            <person name="Alioto T."/>
            <person name="Alioto T."/>
            <person name="Gomez Garrido J."/>
        </authorList>
    </citation>
    <scope>NUCLEOTIDE SEQUENCE</scope>
</reference>
<evidence type="ECO:0000313" key="1">
    <source>
        <dbReference type="EMBL" id="CAG6606222.1"/>
    </source>
</evidence>
<proteinExistence type="predicted"/>
<dbReference type="EMBL" id="HBUF01002632">
    <property type="protein sequence ID" value="CAG6606217.1"/>
    <property type="molecule type" value="Transcribed_RNA"/>
</dbReference>
<name>A0A8D8LIY0_9HEMI</name>